<dbReference type="GO" id="GO:0071555">
    <property type="term" value="P:cell wall organization"/>
    <property type="evidence" value="ECO:0007669"/>
    <property type="project" value="UniProtKB-KW"/>
</dbReference>
<evidence type="ECO:0000259" key="12">
    <source>
        <dbReference type="Pfam" id="PF00912"/>
    </source>
</evidence>
<keyword evidence="10" id="KW-0961">Cell wall biogenesis/degradation</keyword>
<dbReference type="InterPro" id="IPR011812">
    <property type="entry name" value="Pep_trsgly"/>
</dbReference>
<sequence>MKKVLRFIFVYIPLSFFLLSLSLIVILKWVPVYVTPLMIVRSFQFIDKEDFKTVKRWRSLDKISDNMAMAVMASEDTRFLEHKGFDWTEIDNALEASKRGKRLRGASTISQQTAKNVFLFPSRSWIRKGFEAYFTLGIELIWGKKRIMEVYLNVAEMGPGIYGAEAAARELFGKSAAKLTSRESALIAGALPNPLKRRADRPSAYHNSRAGAIQRMMGMIARPEWLNDNKPKKVKLKK</sequence>
<evidence type="ECO:0000256" key="10">
    <source>
        <dbReference type="ARBA" id="ARBA00023316"/>
    </source>
</evidence>
<accession>A0A644VDX2</accession>
<dbReference type="GO" id="GO:0016020">
    <property type="term" value="C:membrane"/>
    <property type="evidence" value="ECO:0007669"/>
    <property type="project" value="InterPro"/>
</dbReference>
<proteinExistence type="inferred from homology"/>
<evidence type="ECO:0000256" key="1">
    <source>
        <dbReference type="ARBA" id="ARBA00022475"/>
    </source>
</evidence>
<dbReference type="Gene3D" id="1.10.3810.10">
    <property type="entry name" value="Biosynthetic peptidoglycan transglycosylase-like"/>
    <property type="match status" value="1"/>
</dbReference>
<keyword evidence="1" id="KW-1003">Cell membrane</keyword>
<evidence type="ECO:0000256" key="6">
    <source>
        <dbReference type="ARBA" id="ARBA00022960"/>
    </source>
</evidence>
<evidence type="ECO:0000256" key="8">
    <source>
        <dbReference type="ARBA" id="ARBA00022989"/>
    </source>
</evidence>
<dbReference type="InterPro" id="IPR023346">
    <property type="entry name" value="Lysozyme-like_dom_sf"/>
</dbReference>
<dbReference type="GO" id="GO:0008360">
    <property type="term" value="P:regulation of cell shape"/>
    <property type="evidence" value="ECO:0007669"/>
    <property type="project" value="UniProtKB-KW"/>
</dbReference>
<dbReference type="AlphaFoldDB" id="A0A644VDX2"/>
<dbReference type="GO" id="GO:0009274">
    <property type="term" value="C:peptidoglycan-based cell wall"/>
    <property type="evidence" value="ECO:0007669"/>
    <property type="project" value="InterPro"/>
</dbReference>
<evidence type="ECO:0000256" key="2">
    <source>
        <dbReference type="ARBA" id="ARBA00022519"/>
    </source>
</evidence>
<dbReference type="EC" id="2.4.1.129" evidence="13"/>
<keyword evidence="6" id="KW-0133">Cell shape</keyword>
<evidence type="ECO:0000256" key="5">
    <source>
        <dbReference type="ARBA" id="ARBA00022692"/>
    </source>
</evidence>
<dbReference type="HAMAP" id="MF_00766">
    <property type="entry name" value="PGT_MtgA"/>
    <property type="match status" value="1"/>
</dbReference>
<reference evidence="13" key="1">
    <citation type="submission" date="2019-08" db="EMBL/GenBank/DDBJ databases">
        <authorList>
            <person name="Kucharzyk K."/>
            <person name="Murdoch R.W."/>
            <person name="Higgins S."/>
            <person name="Loffler F."/>
        </authorList>
    </citation>
    <scope>NUCLEOTIDE SEQUENCE</scope>
</reference>
<keyword evidence="8 11" id="KW-1133">Transmembrane helix</keyword>
<comment type="caution">
    <text evidence="13">The sequence shown here is derived from an EMBL/GenBank/DDBJ whole genome shotgun (WGS) entry which is preliminary data.</text>
</comment>
<keyword evidence="2" id="KW-0997">Cell inner membrane</keyword>
<feature type="domain" description="Glycosyl transferase family 51" evidence="12">
    <location>
        <begin position="52"/>
        <end position="214"/>
    </location>
</feature>
<dbReference type="SUPFAM" id="SSF53955">
    <property type="entry name" value="Lysozyme-like"/>
    <property type="match status" value="1"/>
</dbReference>
<gene>
    <name evidence="13" type="primary">mtgA_15</name>
    <name evidence="13" type="ORF">SDC9_35451</name>
</gene>
<dbReference type="GO" id="GO:0009252">
    <property type="term" value="P:peptidoglycan biosynthetic process"/>
    <property type="evidence" value="ECO:0007669"/>
    <property type="project" value="UniProtKB-KW"/>
</dbReference>
<keyword evidence="3 13" id="KW-0328">Glycosyltransferase</keyword>
<protein>
    <submittedName>
        <fullName evidence="13">Biosynthetic peptidoglycan transglycosylase</fullName>
        <ecNumber evidence="13">2.4.1.129</ecNumber>
    </submittedName>
</protein>
<evidence type="ECO:0000313" key="13">
    <source>
        <dbReference type="EMBL" id="MPL89417.1"/>
    </source>
</evidence>
<keyword evidence="7" id="KW-0573">Peptidoglycan synthesis</keyword>
<dbReference type="EMBL" id="VSSQ01000279">
    <property type="protein sequence ID" value="MPL89417.1"/>
    <property type="molecule type" value="Genomic_DNA"/>
</dbReference>
<dbReference type="InterPro" id="IPR036950">
    <property type="entry name" value="PBP_transglycosylase"/>
</dbReference>
<evidence type="ECO:0000256" key="11">
    <source>
        <dbReference type="SAM" id="Phobius"/>
    </source>
</evidence>
<dbReference type="GO" id="GO:0016763">
    <property type="term" value="F:pentosyltransferase activity"/>
    <property type="evidence" value="ECO:0007669"/>
    <property type="project" value="InterPro"/>
</dbReference>
<name>A0A644VDX2_9ZZZZ</name>
<evidence type="ECO:0000256" key="7">
    <source>
        <dbReference type="ARBA" id="ARBA00022984"/>
    </source>
</evidence>
<feature type="transmembrane region" description="Helical" evidence="11">
    <location>
        <begin position="7"/>
        <end position="30"/>
    </location>
</feature>
<dbReference type="PANTHER" id="PTHR30400:SF0">
    <property type="entry name" value="BIOSYNTHETIC PEPTIDOGLYCAN TRANSGLYCOSYLASE"/>
    <property type="match status" value="1"/>
</dbReference>
<organism evidence="13">
    <name type="scientific">bioreactor metagenome</name>
    <dbReference type="NCBI Taxonomy" id="1076179"/>
    <lineage>
        <taxon>unclassified sequences</taxon>
        <taxon>metagenomes</taxon>
        <taxon>ecological metagenomes</taxon>
    </lineage>
</organism>
<evidence type="ECO:0000256" key="4">
    <source>
        <dbReference type="ARBA" id="ARBA00022679"/>
    </source>
</evidence>
<dbReference type="PANTHER" id="PTHR30400">
    <property type="entry name" value="MONOFUNCTIONAL BIOSYNTHETIC PEPTIDOGLYCAN TRANSGLYCOSYLASE"/>
    <property type="match status" value="1"/>
</dbReference>
<keyword evidence="4 13" id="KW-0808">Transferase</keyword>
<dbReference type="NCBIfam" id="TIGR02070">
    <property type="entry name" value="mono_pep_trsgly"/>
    <property type="match status" value="1"/>
</dbReference>
<dbReference type="InterPro" id="IPR001264">
    <property type="entry name" value="Glyco_trans_51"/>
</dbReference>
<evidence type="ECO:0000256" key="3">
    <source>
        <dbReference type="ARBA" id="ARBA00022676"/>
    </source>
</evidence>
<evidence type="ECO:0000256" key="9">
    <source>
        <dbReference type="ARBA" id="ARBA00023136"/>
    </source>
</evidence>
<dbReference type="Pfam" id="PF00912">
    <property type="entry name" value="Transgly"/>
    <property type="match status" value="1"/>
</dbReference>
<keyword evidence="5 11" id="KW-0812">Transmembrane</keyword>
<keyword evidence="9 11" id="KW-0472">Membrane</keyword>